<organism evidence="6 7">
    <name type="scientific">Stephania cephalantha</name>
    <dbReference type="NCBI Taxonomy" id="152367"/>
    <lineage>
        <taxon>Eukaryota</taxon>
        <taxon>Viridiplantae</taxon>
        <taxon>Streptophyta</taxon>
        <taxon>Embryophyta</taxon>
        <taxon>Tracheophyta</taxon>
        <taxon>Spermatophyta</taxon>
        <taxon>Magnoliopsida</taxon>
        <taxon>Ranunculales</taxon>
        <taxon>Menispermaceae</taxon>
        <taxon>Menispermoideae</taxon>
        <taxon>Cissampelideae</taxon>
        <taxon>Stephania</taxon>
    </lineage>
</organism>
<dbReference type="AlphaFoldDB" id="A0AAP0INB3"/>
<dbReference type="GO" id="GO:0012505">
    <property type="term" value="C:endomembrane system"/>
    <property type="evidence" value="ECO:0007669"/>
    <property type="project" value="TreeGrafter"/>
</dbReference>
<gene>
    <name evidence="6" type="ORF">Scep_016802</name>
</gene>
<evidence type="ECO:0000313" key="7">
    <source>
        <dbReference type="Proteomes" id="UP001419268"/>
    </source>
</evidence>
<evidence type="ECO:0000256" key="4">
    <source>
        <dbReference type="ARBA" id="ARBA00023180"/>
    </source>
</evidence>
<evidence type="ECO:0000313" key="6">
    <source>
        <dbReference type="EMBL" id="KAK9118709.1"/>
    </source>
</evidence>
<comment type="similarity">
    <text evidence="2">Belongs to the strictosidine synthase family.</text>
</comment>
<dbReference type="PANTHER" id="PTHR10426:SF86">
    <property type="entry name" value="PROTEIN STRICTOSIDINE SYNTHASE-LIKE 10-LIKE"/>
    <property type="match status" value="1"/>
</dbReference>
<keyword evidence="7" id="KW-1185">Reference proteome</keyword>
<dbReference type="InterPro" id="IPR011042">
    <property type="entry name" value="6-blade_b-propeller_TolB-like"/>
</dbReference>
<dbReference type="PANTHER" id="PTHR10426">
    <property type="entry name" value="STRICTOSIDINE SYNTHASE-RELATED"/>
    <property type="match status" value="1"/>
</dbReference>
<evidence type="ECO:0000256" key="3">
    <source>
        <dbReference type="ARBA" id="ARBA00022554"/>
    </source>
</evidence>
<dbReference type="Pfam" id="PF03088">
    <property type="entry name" value="Str_synth"/>
    <property type="match status" value="1"/>
</dbReference>
<proteinExistence type="inferred from homology"/>
<comment type="caution">
    <text evidence="6">The sequence shown here is derived from an EMBL/GenBank/DDBJ whole genome shotgun (WGS) entry which is preliminary data.</text>
</comment>
<keyword evidence="4" id="KW-0325">Glycoprotein</keyword>
<feature type="domain" description="Strictosidine synthase conserved region" evidence="5">
    <location>
        <begin position="140"/>
        <end position="227"/>
    </location>
</feature>
<comment type="subcellular location">
    <subcellularLocation>
        <location evidence="1">Vacuole</location>
    </subcellularLocation>
</comment>
<name>A0AAP0INB3_9MAGN</name>
<accession>A0AAP0INB3</accession>
<dbReference type="SUPFAM" id="SSF63829">
    <property type="entry name" value="Calcium-dependent phosphotriesterase"/>
    <property type="match status" value="1"/>
</dbReference>
<evidence type="ECO:0000256" key="2">
    <source>
        <dbReference type="ARBA" id="ARBA00009191"/>
    </source>
</evidence>
<sequence length="357" mass="39678">MPIINRPSLWVRSGQERQPDLAGREEEGGRWWWMMTAVLLVAGDPSDVGGNSGHSLGGVSDGLKKKIMDMHKRRRDLCDGSNEPGMEYMCGRPLGLQFNKQTCDLYIADAYYGLLKVTRNGGVATRLASSADNLPFKFTNAVDIDPCTDAVYFTDSSIFFPRWAFALAVISGDKSGRLMKYDPRSQRVTVLLSGLRVANGVALSRNNNFILVAETAKNRVMRYWLEGPNARKYEVFAELPTFPDNIKRNDKGEFWVALNNGRGTLDRVHRHGIFNDDRYRGSLQSSSNTTGLKSELRSSTPLSKDAVAIKFNEEGEILEVLSGEGGRALESVSEVEEYQGTLWIGSVVLPYVSFAKT</sequence>
<keyword evidence="3" id="KW-0926">Vacuole</keyword>
<evidence type="ECO:0000256" key="1">
    <source>
        <dbReference type="ARBA" id="ARBA00004116"/>
    </source>
</evidence>
<reference evidence="6 7" key="1">
    <citation type="submission" date="2024-01" db="EMBL/GenBank/DDBJ databases">
        <title>Genome assemblies of Stephania.</title>
        <authorList>
            <person name="Yang L."/>
        </authorList>
    </citation>
    <scope>NUCLEOTIDE SEQUENCE [LARGE SCALE GENOMIC DNA]</scope>
    <source>
        <strain evidence="6">JXDWG</strain>
        <tissue evidence="6">Leaf</tissue>
    </source>
</reference>
<dbReference type="EMBL" id="JBBNAG010000007">
    <property type="protein sequence ID" value="KAK9118709.1"/>
    <property type="molecule type" value="Genomic_DNA"/>
</dbReference>
<dbReference type="InterPro" id="IPR018119">
    <property type="entry name" value="Strictosidine_synth_cons-reg"/>
</dbReference>
<protein>
    <recommendedName>
        <fullName evidence="5">Strictosidine synthase conserved region domain-containing protein</fullName>
    </recommendedName>
</protein>
<dbReference type="Proteomes" id="UP001419268">
    <property type="component" value="Unassembled WGS sequence"/>
</dbReference>
<dbReference type="GO" id="GO:0016787">
    <property type="term" value="F:hydrolase activity"/>
    <property type="evidence" value="ECO:0007669"/>
    <property type="project" value="TreeGrafter"/>
</dbReference>
<evidence type="ECO:0000259" key="5">
    <source>
        <dbReference type="Pfam" id="PF03088"/>
    </source>
</evidence>
<dbReference type="Gene3D" id="2.120.10.30">
    <property type="entry name" value="TolB, C-terminal domain"/>
    <property type="match status" value="1"/>
</dbReference>
<dbReference type="GO" id="GO:0005773">
    <property type="term" value="C:vacuole"/>
    <property type="evidence" value="ECO:0007669"/>
    <property type="project" value="UniProtKB-SubCell"/>
</dbReference>